<dbReference type="RefSeq" id="WP_190865457.1">
    <property type="nucleotide sequence ID" value="NZ_JACXIY010000032.1"/>
</dbReference>
<dbReference type="Pfam" id="PF21948">
    <property type="entry name" value="LplA-B_cat"/>
    <property type="match status" value="1"/>
</dbReference>
<dbReference type="SUPFAM" id="SSF55681">
    <property type="entry name" value="Class II aaRS and biotin synthetases"/>
    <property type="match status" value="1"/>
</dbReference>
<dbReference type="PANTHER" id="PTHR43679:SF2">
    <property type="entry name" value="OCTANOYL-[GCVH]:PROTEIN N-OCTANOYLTRANSFERASE"/>
    <property type="match status" value="1"/>
</dbReference>
<dbReference type="InterPro" id="IPR045864">
    <property type="entry name" value="aa-tRNA-synth_II/BPL/LPL"/>
</dbReference>
<evidence type="ECO:0000313" key="3">
    <source>
        <dbReference type="Proteomes" id="UP000632125"/>
    </source>
</evidence>
<dbReference type="Gene3D" id="3.30.930.10">
    <property type="entry name" value="Bira Bifunctional Protein, Domain 2"/>
    <property type="match status" value="1"/>
</dbReference>
<sequence length="282" mass="30599">MNEHIGKESGLADFYILDRTADEAERDVLYAFALDELLCRHTGQGGPAICHMWRHPKGFVMGLRDSRLPGAGEAQRRLKAAGWSTAVRNSGGAAVPLDPGVVNLSLIVPKPSVDSFHFHDDFERLYALVSLALKETGRKVDKGEIAGAYCPGEYDLSIDGRKFCGIAQRRQTHASIVQAFVVTEGAGADRTRLVRSFYEQAAAGEGPRDHPVVTDGSTASLEELTGLGPGAGRAFVKAVKRVLIPLQTEAELMAAEAKLALPREDEILEMAETLRARYAIEE</sequence>
<proteinExistence type="predicted"/>
<dbReference type="PANTHER" id="PTHR43679">
    <property type="entry name" value="OCTANOYLTRANSFERASE LIPM-RELATED"/>
    <property type="match status" value="1"/>
</dbReference>
<dbReference type="InterPro" id="IPR004143">
    <property type="entry name" value="BPL_LPL_catalytic"/>
</dbReference>
<evidence type="ECO:0000259" key="1">
    <source>
        <dbReference type="PROSITE" id="PS51733"/>
    </source>
</evidence>
<gene>
    <name evidence="2" type="ORF">IDH41_23500</name>
</gene>
<dbReference type="AlphaFoldDB" id="A0A927H7F5"/>
<keyword evidence="3" id="KW-1185">Reference proteome</keyword>
<dbReference type="GO" id="GO:0009249">
    <property type="term" value="P:protein lipoylation"/>
    <property type="evidence" value="ECO:0007669"/>
    <property type="project" value="UniProtKB-ARBA"/>
</dbReference>
<protein>
    <submittedName>
        <fullName evidence="2">Lipoate--protein ligase family protein</fullName>
    </submittedName>
</protein>
<keyword evidence="2" id="KW-0436">Ligase</keyword>
<dbReference type="GO" id="GO:0140096">
    <property type="term" value="F:catalytic activity, acting on a protein"/>
    <property type="evidence" value="ECO:0007669"/>
    <property type="project" value="UniProtKB-ARBA"/>
</dbReference>
<dbReference type="PROSITE" id="PS51733">
    <property type="entry name" value="BPL_LPL_CATALYTIC"/>
    <property type="match status" value="1"/>
</dbReference>
<dbReference type="GO" id="GO:0016740">
    <property type="term" value="F:transferase activity"/>
    <property type="evidence" value="ECO:0007669"/>
    <property type="project" value="UniProtKB-ARBA"/>
</dbReference>
<accession>A0A927H7F5</accession>
<reference evidence="2" key="1">
    <citation type="submission" date="2020-09" db="EMBL/GenBank/DDBJ databases">
        <title>A novel bacterium of genus Paenibacillus, isolated from South China Sea.</title>
        <authorList>
            <person name="Huang H."/>
            <person name="Mo K."/>
            <person name="Hu Y."/>
        </authorList>
    </citation>
    <scope>NUCLEOTIDE SEQUENCE</scope>
    <source>
        <strain evidence="2">IB182493</strain>
    </source>
</reference>
<dbReference type="GO" id="GO:0016874">
    <property type="term" value="F:ligase activity"/>
    <property type="evidence" value="ECO:0007669"/>
    <property type="project" value="UniProtKB-KW"/>
</dbReference>
<dbReference type="InterPro" id="IPR050664">
    <property type="entry name" value="Octanoyltrans_LipM/LipL"/>
</dbReference>
<feature type="domain" description="BPL/LPL catalytic" evidence="1">
    <location>
        <begin position="44"/>
        <end position="229"/>
    </location>
</feature>
<organism evidence="2 3">
    <name type="scientific">Paenibacillus arenilitoris</name>
    <dbReference type="NCBI Taxonomy" id="2772299"/>
    <lineage>
        <taxon>Bacteria</taxon>
        <taxon>Bacillati</taxon>
        <taxon>Bacillota</taxon>
        <taxon>Bacilli</taxon>
        <taxon>Bacillales</taxon>
        <taxon>Paenibacillaceae</taxon>
        <taxon>Paenibacillus</taxon>
    </lineage>
</organism>
<evidence type="ECO:0000313" key="2">
    <source>
        <dbReference type="EMBL" id="MBD2871561.1"/>
    </source>
</evidence>
<dbReference type="Proteomes" id="UP000632125">
    <property type="component" value="Unassembled WGS sequence"/>
</dbReference>
<comment type="caution">
    <text evidence="2">The sequence shown here is derived from an EMBL/GenBank/DDBJ whole genome shotgun (WGS) entry which is preliminary data.</text>
</comment>
<name>A0A927H7F5_9BACL</name>
<dbReference type="EMBL" id="JACXIY010000032">
    <property type="protein sequence ID" value="MBD2871561.1"/>
    <property type="molecule type" value="Genomic_DNA"/>
</dbReference>